<comment type="caution">
    <text evidence="7">The sequence shown here is derived from an EMBL/GenBank/DDBJ whole genome shotgun (WGS) entry which is preliminary data.</text>
</comment>
<keyword evidence="4" id="KW-0472">Membrane</keyword>
<dbReference type="EMBL" id="JAABLQ010000001">
    <property type="protein sequence ID" value="NBN76983.1"/>
    <property type="molecule type" value="Genomic_DNA"/>
</dbReference>
<comment type="subcellular location">
    <subcellularLocation>
        <location evidence="1">Membrane</location>
        <topology evidence="1">Single-pass membrane protein</topology>
    </subcellularLocation>
</comment>
<dbReference type="GO" id="GO:0030246">
    <property type="term" value="F:carbohydrate binding"/>
    <property type="evidence" value="ECO:0007669"/>
    <property type="project" value="UniProtKB-KW"/>
</dbReference>
<gene>
    <name evidence="7" type="ORF">GWI72_01735</name>
</gene>
<sequence>MTRFKRSAVALALTASMLVPVAGPALAGDGWGERGGRHGWSNDWDDDYRHRPYNPDRKRKSDNTDAAIAAGIIGLAAGAILFGAMSDSSTSAPPPPAYYPPAPAPVYGGGYGGQVYGSPVYGGGYGGVGRIPEPSVPVDDHPIIVHGGQVAGGQGVGYQPWSPAWYDYCRARYRSFNPQTGTYTTYAGEQRFCQ</sequence>
<evidence type="ECO:0000256" key="4">
    <source>
        <dbReference type="ARBA" id="ARBA00022475"/>
    </source>
</evidence>
<dbReference type="AlphaFoldDB" id="A0A7X5EZH6"/>
<proteinExistence type="inferred from homology"/>
<evidence type="ECO:0000256" key="6">
    <source>
        <dbReference type="ARBA" id="ARBA00025321"/>
    </source>
</evidence>
<dbReference type="InterPro" id="IPR012413">
    <property type="entry name" value="BA14K"/>
</dbReference>
<accession>A0A7X5EZH6</accession>
<evidence type="ECO:0000313" key="8">
    <source>
        <dbReference type="Proteomes" id="UP000586722"/>
    </source>
</evidence>
<organism evidence="7 8">
    <name type="scientific">Pannonibacter tanglangensis</name>
    <dbReference type="NCBI Taxonomy" id="2750084"/>
    <lineage>
        <taxon>Bacteria</taxon>
        <taxon>Pseudomonadati</taxon>
        <taxon>Pseudomonadota</taxon>
        <taxon>Alphaproteobacteria</taxon>
        <taxon>Hyphomicrobiales</taxon>
        <taxon>Stappiaceae</taxon>
        <taxon>Pannonibacter</taxon>
    </lineage>
</organism>
<evidence type="ECO:0000256" key="5">
    <source>
        <dbReference type="ARBA" id="ARBA00022734"/>
    </source>
</evidence>
<comment type="similarity">
    <text evidence="2">Belongs to the BA14k family.</text>
</comment>
<comment type="function">
    <text evidence="6">Has immunoglobulin-binding and hemagglutination properties, and can bind to mannose. Essential for virulence. May be involved in LPS biosynthesis or polysaccharide transport.</text>
</comment>
<keyword evidence="4" id="KW-1003">Cell membrane</keyword>
<evidence type="ECO:0000313" key="7">
    <source>
        <dbReference type="EMBL" id="NBN76983.1"/>
    </source>
</evidence>
<reference evidence="7 8" key="1">
    <citation type="submission" date="2020-01" db="EMBL/GenBank/DDBJ databases">
        <authorList>
            <person name="Peng S.Y."/>
            <person name="Li J."/>
            <person name="Wang M."/>
            <person name="Wang L."/>
            <person name="Wang C.Q."/>
            <person name="Wang J.R."/>
        </authorList>
    </citation>
    <scope>NUCLEOTIDE SEQUENCE [LARGE SCALE GENOMIC DNA]</scope>
    <source>
        <strain evidence="7 8">XCT-53</strain>
    </source>
</reference>
<evidence type="ECO:0000256" key="3">
    <source>
        <dbReference type="ARBA" id="ARBA00020552"/>
    </source>
</evidence>
<dbReference type="Pfam" id="PF07886">
    <property type="entry name" value="BA14K"/>
    <property type="match status" value="1"/>
</dbReference>
<dbReference type="RefSeq" id="WP_161675183.1">
    <property type="nucleotide sequence ID" value="NZ_JAABLP010000002.1"/>
</dbReference>
<dbReference type="GO" id="GO:0016020">
    <property type="term" value="C:membrane"/>
    <property type="evidence" value="ECO:0007669"/>
    <property type="project" value="UniProtKB-SubCell"/>
</dbReference>
<protein>
    <recommendedName>
        <fullName evidence="3">Lectin-like protein BA14k</fullName>
    </recommendedName>
</protein>
<name>A0A7X5EZH6_9HYPH</name>
<evidence type="ECO:0000256" key="2">
    <source>
        <dbReference type="ARBA" id="ARBA00010270"/>
    </source>
</evidence>
<dbReference type="Proteomes" id="UP000586722">
    <property type="component" value="Unassembled WGS sequence"/>
</dbReference>
<keyword evidence="8" id="KW-1185">Reference proteome</keyword>
<evidence type="ECO:0000256" key="1">
    <source>
        <dbReference type="ARBA" id="ARBA00004167"/>
    </source>
</evidence>
<keyword evidence="5" id="KW-0430">Lectin</keyword>